<dbReference type="AlphaFoldDB" id="A0A0S4QGR8"/>
<proteinExistence type="predicted"/>
<dbReference type="Gene3D" id="1.10.10.2840">
    <property type="entry name" value="PucR C-terminal helix-turn-helix domain"/>
    <property type="match status" value="1"/>
</dbReference>
<dbReference type="EMBL" id="FAOZ01000003">
    <property type="protein sequence ID" value="CUU54779.1"/>
    <property type="molecule type" value="Genomic_DNA"/>
</dbReference>
<keyword evidence="3" id="KW-1185">Reference proteome</keyword>
<name>A0A0S4QGR8_9ACTN</name>
<organism evidence="2 3">
    <name type="scientific">Parafrankia irregularis</name>
    <dbReference type="NCBI Taxonomy" id="795642"/>
    <lineage>
        <taxon>Bacteria</taxon>
        <taxon>Bacillati</taxon>
        <taxon>Actinomycetota</taxon>
        <taxon>Actinomycetes</taxon>
        <taxon>Frankiales</taxon>
        <taxon>Frankiaceae</taxon>
        <taxon>Parafrankia</taxon>
    </lineage>
</organism>
<feature type="compositionally biased region" description="Basic and acidic residues" evidence="1">
    <location>
        <begin position="319"/>
        <end position="330"/>
    </location>
</feature>
<evidence type="ECO:0000313" key="2">
    <source>
        <dbReference type="EMBL" id="CUU54779.1"/>
    </source>
</evidence>
<sequence length="438" mass="44625">MVAVPPAASVHTASVHTASVHTASVHAAPDLAGLEADLVEAAFDGAGWGTLLGLLATATGREFRLLDLTGALLAASEPSTPRGPTAGSSAVALAALLVRPALGPAAVRCRDGWCGHGGPVRIGQRYLGALLLDADQAYADRLVEAAATALAIVALRRDAHAAGLARGVDVVIDDLRHGAIGPAAEFVRVAESAGLDVRIPHAGAALWHRGSDQDAWAKACEVIGFPVLRDRDRAWTLLSGDVPAELGRLTRHLAFQLGSPGAVLAAAGPVVPGDPVDPSETATSFGAADAVLALLRAGHAQAGDPVRDGTPARGGASAPDDRSRTGDPERTSLLFDDLGLERLLVGIPPQRLRAFAERTLAGLAPADVDLLHAWLETDGSVDATAARLGASPARMRRRLPALVAGLAGPVAAIAVGRLTDLHAATLARRFVALSSAGS</sequence>
<protein>
    <recommendedName>
        <fullName evidence="4">PucR C-terminal helix-turn-helix domain-containing protein</fullName>
    </recommendedName>
</protein>
<dbReference type="PANTHER" id="PTHR33744">
    <property type="entry name" value="CARBOHYDRATE DIACID REGULATOR"/>
    <property type="match status" value="1"/>
</dbReference>
<evidence type="ECO:0000256" key="1">
    <source>
        <dbReference type="SAM" id="MobiDB-lite"/>
    </source>
</evidence>
<evidence type="ECO:0000313" key="3">
    <source>
        <dbReference type="Proteomes" id="UP000198802"/>
    </source>
</evidence>
<dbReference type="Proteomes" id="UP000198802">
    <property type="component" value="Unassembled WGS sequence"/>
</dbReference>
<feature type="region of interest" description="Disordered" evidence="1">
    <location>
        <begin position="302"/>
        <end position="330"/>
    </location>
</feature>
<evidence type="ECO:0008006" key="4">
    <source>
        <dbReference type="Google" id="ProtNLM"/>
    </source>
</evidence>
<dbReference type="InterPro" id="IPR051448">
    <property type="entry name" value="CdaR-like_regulators"/>
</dbReference>
<accession>A0A0S4QGR8</accession>
<reference evidence="3" key="1">
    <citation type="submission" date="2015-11" db="EMBL/GenBank/DDBJ databases">
        <authorList>
            <person name="Varghese N."/>
        </authorList>
    </citation>
    <scope>NUCLEOTIDE SEQUENCE [LARGE SCALE GENOMIC DNA]</scope>
    <source>
        <strain evidence="3">DSM 45899</strain>
    </source>
</reference>
<gene>
    <name evidence="2" type="ORF">Ga0074812_103269</name>
</gene>
<dbReference type="PANTHER" id="PTHR33744:SF7">
    <property type="entry name" value="PUCR FAMILY TRANSCRIPTIONAL REGULATOR"/>
    <property type="match status" value="1"/>
</dbReference>
<dbReference type="InterPro" id="IPR042070">
    <property type="entry name" value="PucR_C-HTH_sf"/>
</dbReference>